<feature type="region of interest" description="Disordered" evidence="1">
    <location>
        <begin position="384"/>
        <end position="407"/>
    </location>
</feature>
<feature type="compositionally biased region" description="Low complexity" evidence="1">
    <location>
        <begin position="320"/>
        <end position="331"/>
    </location>
</feature>
<evidence type="ECO:0000313" key="2">
    <source>
        <dbReference type="EMBL" id="KAF2839942.1"/>
    </source>
</evidence>
<sequence>MSMIIPPSFVVTLGSNEQTIPPFPWMSDSPPAPMTLKSNFFPRSIQTEVIQPMSTFEVNPPAGGFPKLVVFQPPSTCPEIHTQTLPVSMSTTGPVIISQPNDNDEEEWGNIVYSESEFGSDSGSDDDDDGHFKGPTGCYDGSHKRGHRSRWCFLFGCGTGGGTHHCGGSRGILCGLNGCGGNRGIIPNADVKPNVKPPTGAKPTPKCPIYWPAPIIPEINTPGTTPSRSLTSSKASGSTSRASSDGPTSTTRTCTQVVTVSDVYISCSASFKSKTSIGRTFTGYSIQGHTTTISGGPACPTGPASINPDNDQGEDRTSTRESASPTRSSSTSACTKVTFSNVYVTCTASKCTTSVGIPTTGCNIKGTTTGMSASGSACPASLTVNTSEDQGENGSLSTDTTSATMDPCGGSRTISSVMISCTPERECVIRTTNIITGGSCGGNQIPSTNNAASTTRPNQPCTCPLDQRFGGCVKSGLGSYKCGRQGTFKVMQTRAATGCPLNGKCTRIVLCLNEATTLPFFTSRRSRASTDCNPLPSEPTLGDCRNTEHLRPNTLSGPSSINEDFF</sequence>
<feature type="compositionally biased region" description="Low complexity" evidence="1">
    <location>
        <begin position="227"/>
        <end position="252"/>
    </location>
</feature>
<feature type="region of interest" description="Disordered" evidence="1">
    <location>
        <begin position="543"/>
        <end position="566"/>
    </location>
</feature>
<feature type="compositionally biased region" description="Polar residues" evidence="1">
    <location>
        <begin position="384"/>
        <end position="404"/>
    </location>
</feature>
<comment type="caution">
    <text evidence="2">The sequence shown here is derived from an EMBL/GenBank/DDBJ whole genome shotgun (WGS) entry which is preliminary data.</text>
</comment>
<dbReference type="Proteomes" id="UP000799429">
    <property type="component" value="Unassembled WGS sequence"/>
</dbReference>
<proteinExistence type="predicted"/>
<protein>
    <submittedName>
        <fullName evidence="2">Uncharacterized protein</fullName>
    </submittedName>
</protein>
<evidence type="ECO:0000313" key="3">
    <source>
        <dbReference type="Proteomes" id="UP000799429"/>
    </source>
</evidence>
<evidence type="ECO:0000256" key="1">
    <source>
        <dbReference type="SAM" id="MobiDB-lite"/>
    </source>
</evidence>
<reference evidence="2" key="1">
    <citation type="journal article" date="2020" name="Stud. Mycol.">
        <title>101 Dothideomycetes genomes: a test case for predicting lifestyles and emergence of pathogens.</title>
        <authorList>
            <person name="Haridas S."/>
            <person name="Albert R."/>
            <person name="Binder M."/>
            <person name="Bloem J."/>
            <person name="Labutti K."/>
            <person name="Salamov A."/>
            <person name="Andreopoulos B."/>
            <person name="Baker S."/>
            <person name="Barry K."/>
            <person name="Bills G."/>
            <person name="Bluhm B."/>
            <person name="Cannon C."/>
            <person name="Castanera R."/>
            <person name="Culley D."/>
            <person name="Daum C."/>
            <person name="Ezra D."/>
            <person name="Gonzalez J."/>
            <person name="Henrissat B."/>
            <person name="Kuo A."/>
            <person name="Liang C."/>
            <person name="Lipzen A."/>
            <person name="Lutzoni F."/>
            <person name="Magnuson J."/>
            <person name="Mondo S."/>
            <person name="Nolan M."/>
            <person name="Ohm R."/>
            <person name="Pangilinan J."/>
            <person name="Park H.-J."/>
            <person name="Ramirez L."/>
            <person name="Alfaro M."/>
            <person name="Sun H."/>
            <person name="Tritt A."/>
            <person name="Yoshinaga Y."/>
            <person name="Zwiers L.-H."/>
            <person name="Turgeon B."/>
            <person name="Goodwin S."/>
            <person name="Spatafora J."/>
            <person name="Crous P."/>
            <person name="Grigoriev I."/>
        </authorList>
    </citation>
    <scope>NUCLEOTIDE SEQUENCE</scope>
    <source>
        <strain evidence="2">CBS 101060</strain>
    </source>
</reference>
<gene>
    <name evidence="2" type="ORF">M501DRAFT_1031100</name>
</gene>
<keyword evidence="3" id="KW-1185">Reference proteome</keyword>
<accession>A0A9P4SC93</accession>
<dbReference type="AlphaFoldDB" id="A0A9P4SC93"/>
<feature type="region of interest" description="Disordered" evidence="1">
    <location>
        <begin position="292"/>
        <end position="331"/>
    </location>
</feature>
<feature type="region of interest" description="Disordered" evidence="1">
    <location>
        <begin position="218"/>
        <end position="252"/>
    </location>
</feature>
<name>A0A9P4SC93_9PEZI</name>
<feature type="compositionally biased region" description="Polar residues" evidence="1">
    <location>
        <begin position="553"/>
        <end position="566"/>
    </location>
</feature>
<organism evidence="2 3">
    <name type="scientific">Patellaria atrata CBS 101060</name>
    <dbReference type="NCBI Taxonomy" id="1346257"/>
    <lineage>
        <taxon>Eukaryota</taxon>
        <taxon>Fungi</taxon>
        <taxon>Dikarya</taxon>
        <taxon>Ascomycota</taxon>
        <taxon>Pezizomycotina</taxon>
        <taxon>Dothideomycetes</taxon>
        <taxon>Dothideomycetes incertae sedis</taxon>
        <taxon>Patellariales</taxon>
        <taxon>Patellariaceae</taxon>
        <taxon>Patellaria</taxon>
    </lineage>
</organism>
<dbReference type="EMBL" id="MU006094">
    <property type="protein sequence ID" value="KAF2839942.1"/>
    <property type="molecule type" value="Genomic_DNA"/>
</dbReference>